<dbReference type="InterPro" id="IPR036397">
    <property type="entry name" value="RNaseH_sf"/>
</dbReference>
<feature type="domain" description="Reverse transcriptase" evidence="1">
    <location>
        <begin position="116"/>
        <end position="397"/>
    </location>
</feature>
<evidence type="ECO:0000259" key="1">
    <source>
        <dbReference type="PROSITE" id="PS50878"/>
    </source>
</evidence>
<evidence type="ECO:0000313" key="2">
    <source>
        <dbReference type="EMBL" id="KAJ4766503.1"/>
    </source>
</evidence>
<keyword evidence="2" id="KW-0695">RNA-directed DNA polymerase</keyword>
<dbReference type="InterPro" id="IPR044730">
    <property type="entry name" value="RNase_H-like_dom_plant"/>
</dbReference>
<dbReference type="Gene3D" id="3.30.420.10">
    <property type="entry name" value="Ribonuclease H-like superfamily/Ribonuclease H"/>
    <property type="match status" value="1"/>
</dbReference>
<dbReference type="InterPro" id="IPR026960">
    <property type="entry name" value="RVT-Znf"/>
</dbReference>
<dbReference type="InterPro" id="IPR043502">
    <property type="entry name" value="DNA/RNA_pol_sf"/>
</dbReference>
<dbReference type="GO" id="GO:0004523">
    <property type="term" value="F:RNA-DNA hybrid ribonuclease activity"/>
    <property type="evidence" value="ECO:0007669"/>
    <property type="project" value="InterPro"/>
</dbReference>
<keyword evidence="3" id="KW-1185">Reference proteome</keyword>
<dbReference type="GO" id="GO:0003676">
    <property type="term" value="F:nucleic acid binding"/>
    <property type="evidence" value="ECO:0007669"/>
    <property type="project" value="InterPro"/>
</dbReference>
<keyword evidence="2" id="KW-0808">Transferase</keyword>
<dbReference type="Pfam" id="PF00078">
    <property type="entry name" value="RVT_1"/>
    <property type="match status" value="1"/>
</dbReference>
<dbReference type="EMBL" id="JAMFTS010000004">
    <property type="protein sequence ID" value="KAJ4766503.1"/>
    <property type="molecule type" value="Genomic_DNA"/>
</dbReference>
<dbReference type="Pfam" id="PF13966">
    <property type="entry name" value="zf-RVT"/>
    <property type="match status" value="1"/>
</dbReference>
<accession>A0AAV8DIS8</accession>
<comment type="caution">
    <text evidence="2">The sequence shown here is derived from an EMBL/GenBank/DDBJ whole genome shotgun (WGS) entry which is preliminary data.</text>
</comment>
<dbReference type="CDD" id="cd06222">
    <property type="entry name" value="RNase_H_like"/>
    <property type="match status" value="1"/>
</dbReference>
<dbReference type="PANTHER" id="PTHR31635">
    <property type="entry name" value="REVERSE TRANSCRIPTASE DOMAIN-CONTAINING PROTEIN-RELATED"/>
    <property type="match status" value="1"/>
</dbReference>
<dbReference type="InterPro" id="IPR002156">
    <property type="entry name" value="RNaseH_domain"/>
</dbReference>
<dbReference type="GO" id="GO:0003964">
    <property type="term" value="F:RNA-directed DNA polymerase activity"/>
    <property type="evidence" value="ECO:0007669"/>
    <property type="project" value="UniProtKB-KW"/>
</dbReference>
<proteinExistence type="predicted"/>
<dbReference type="Gene3D" id="3.30.70.270">
    <property type="match status" value="1"/>
</dbReference>
<dbReference type="SUPFAM" id="SSF56672">
    <property type="entry name" value="DNA/RNA polymerases"/>
    <property type="match status" value="1"/>
</dbReference>
<dbReference type="PROSITE" id="PS50878">
    <property type="entry name" value="RT_POL"/>
    <property type="match status" value="1"/>
</dbReference>
<dbReference type="CDD" id="cd01650">
    <property type="entry name" value="RT_nLTR_like"/>
    <property type="match status" value="1"/>
</dbReference>
<keyword evidence="2" id="KW-0548">Nucleotidyltransferase</keyword>
<dbReference type="InterPro" id="IPR043128">
    <property type="entry name" value="Rev_trsase/Diguanyl_cyclase"/>
</dbReference>
<dbReference type="Proteomes" id="UP001140206">
    <property type="component" value="Chromosome 4"/>
</dbReference>
<dbReference type="SUPFAM" id="SSF53098">
    <property type="entry name" value="Ribonuclease H-like"/>
    <property type="match status" value="1"/>
</dbReference>
<sequence>MVRDDDGELTGDEQKIRKVFISYFKNLYSPEPRPSVDIDPDPNLDEFFSALDQNPGVKIHTDDHEILSALPDFHEIRRALFLMGPDKSPGPDGITPRFLQENWSVIGLDLVTEIRRIFQTGQIPVDWLKCNVVLIPKGPEPEKPTDFRPISLGNVVYRLIMKILARRLKPHMNRVISEEQTAFLHGRNISDNILLVKEVINSFNQRDFKQKGFMLKADIAKAFDKLEWSFIEKTCNFLNLPESLIRLLSSAFCNTRIKILINGAGDGFITPSRGLRQGCPMSPYIFIMTMEMLSRSLRNSMHNGTLNGLKLAPTAPKLTHILYADDLIVMGKAERNEVQEFKAILKKFGDASGLQINPSKSKLWFTKGCEEHTKRVIQFEFQADIAKRDEKYLGAYLTATGCAKQTAKMLLDRIWGKLAGWKCAMLSHAGRLVLIKSVLTSLPVYYMNTERLPKGILSQISSLVAKFFWGKVDKARYMTFISWRSVCKPVEEGGQGVRDLHLFGDAIFLKNAWKLMSQGNKTWVQVCQAKYFPQIGFWRANNTRGCSSLWREVVKLRDFFKQDIKWEVTNGKKVYALSQPWFSNWDVQRDASRRDTIKKVSQLIDPQSGTWCLQELQRLFGLEKAALIQSEVPVPVQQTELPDRLIWCKTKSGRYTVKDGYYELDKRSTTLTPAALMPHWKIIAKLNYLAPKVKIFLWRLLSKALPLANNMHRRIATFSPICQRCHQENEYESHCFFFCPGSRAVWFANALALRSHDQPLDMVQAFQQTVPYLDEYRTKLYAYTLWELWKGRNEVIMQQKQFDPCKILKAVDAWMRVGENNVQAQCGQYNQIVARGYEIRERDWILIVDASWQSTGNAGTAYLLYCQGKVYAWGYNFHVAQDPFHAESIAMLEGIKKIVEVLQLEQNQQVCIFSDCLTLVSAINDREVDFLPSWRSTPIVHQILNFIKDWKGKLKVQHVRREAVQSAHALANHARRSSDADFGDALHCQSLLAKGVSMELDNLFFVGS</sequence>
<evidence type="ECO:0000313" key="3">
    <source>
        <dbReference type="Proteomes" id="UP001140206"/>
    </source>
</evidence>
<reference evidence="2" key="1">
    <citation type="submission" date="2022-08" db="EMBL/GenBank/DDBJ databases">
        <authorList>
            <person name="Marques A."/>
        </authorList>
    </citation>
    <scope>NUCLEOTIDE SEQUENCE</scope>
    <source>
        <strain evidence="2">RhyPub2mFocal</strain>
        <tissue evidence="2">Leaves</tissue>
    </source>
</reference>
<dbReference type="PANTHER" id="PTHR31635:SF196">
    <property type="entry name" value="REVERSE TRANSCRIPTASE DOMAIN-CONTAINING PROTEIN-RELATED"/>
    <property type="match status" value="1"/>
</dbReference>
<dbReference type="AlphaFoldDB" id="A0AAV8DIS8"/>
<protein>
    <submittedName>
        <fullName evidence="2">Reverse transcriptase</fullName>
    </submittedName>
</protein>
<gene>
    <name evidence="2" type="ORF">LUZ62_076878</name>
</gene>
<name>A0AAV8DIS8_9POAL</name>
<dbReference type="InterPro" id="IPR000477">
    <property type="entry name" value="RT_dom"/>
</dbReference>
<organism evidence="2 3">
    <name type="scientific">Rhynchospora pubera</name>
    <dbReference type="NCBI Taxonomy" id="906938"/>
    <lineage>
        <taxon>Eukaryota</taxon>
        <taxon>Viridiplantae</taxon>
        <taxon>Streptophyta</taxon>
        <taxon>Embryophyta</taxon>
        <taxon>Tracheophyta</taxon>
        <taxon>Spermatophyta</taxon>
        <taxon>Magnoliopsida</taxon>
        <taxon>Liliopsida</taxon>
        <taxon>Poales</taxon>
        <taxon>Cyperaceae</taxon>
        <taxon>Cyperoideae</taxon>
        <taxon>Rhynchosporeae</taxon>
        <taxon>Rhynchospora</taxon>
    </lineage>
</organism>
<dbReference type="InterPro" id="IPR012337">
    <property type="entry name" value="RNaseH-like_sf"/>
</dbReference>
<dbReference type="Pfam" id="PF13456">
    <property type="entry name" value="RVT_3"/>
    <property type="match status" value="1"/>
</dbReference>